<keyword evidence="1" id="KW-1133">Transmembrane helix</keyword>
<dbReference type="EMBL" id="MTPW01000001">
    <property type="protein sequence ID" value="PQJ33012.1"/>
    <property type="molecule type" value="Genomic_DNA"/>
</dbReference>
<protein>
    <submittedName>
        <fullName evidence="2">Uncharacterized protein</fullName>
    </submittedName>
</protein>
<keyword evidence="1" id="KW-0812">Transmembrane</keyword>
<evidence type="ECO:0000313" key="2">
    <source>
        <dbReference type="EMBL" id="PQJ33012.1"/>
    </source>
</evidence>
<feature type="transmembrane region" description="Helical" evidence="1">
    <location>
        <begin position="124"/>
        <end position="144"/>
    </location>
</feature>
<reference evidence="2 3" key="1">
    <citation type="submission" date="2017-01" db="EMBL/GenBank/DDBJ databases">
        <title>Trade-off between light-utilization and light-protection in marine flavobacteria.</title>
        <authorList>
            <person name="Kumagai Y."/>
            <person name="Yoshizawa S."/>
            <person name="Kogure K."/>
            <person name="Iwasaki W."/>
        </authorList>
    </citation>
    <scope>NUCLEOTIDE SEQUENCE [LARGE SCALE GENOMIC DNA]</scope>
    <source>
        <strain evidence="2 3">KCTC 32109</strain>
    </source>
</reference>
<name>A0A2S7UFM9_9FLAO</name>
<feature type="transmembrane region" description="Helical" evidence="1">
    <location>
        <begin position="78"/>
        <end position="104"/>
    </location>
</feature>
<dbReference type="Proteomes" id="UP000239747">
    <property type="component" value="Unassembled WGS sequence"/>
</dbReference>
<sequence>MKRKEIFWLIVTALFVLILNLILLGFDGFKPESNTDINIHDTYFVITNVHFFLLLSVLIFFSVYIIRMLKMNFKNFTANLIFMISGLLFIWVLTGIISIVNSHIQVTDTTEYNLTVTNNIFDNLSTVLYLTQIIIVGLIAYSGFKTGRNYKQTK</sequence>
<feature type="transmembrane region" description="Helical" evidence="1">
    <location>
        <begin position="7"/>
        <end position="26"/>
    </location>
</feature>
<gene>
    <name evidence="2" type="ORF">BST92_14245</name>
</gene>
<comment type="caution">
    <text evidence="2">The sequence shown here is derived from an EMBL/GenBank/DDBJ whole genome shotgun (WGS) entry which is preliminary data.</text>
</comment>
<evidence type="ECO:0000313" key="3">
    <source>
        <dbReference type="Proteomes" id="UP000239747"/>
    </source>
</evidence>
<proteinExistence type="predicted"/>
<accession>A0A2S7UFM9</accession>
<keyword evidence="3" id="KW-1185">Reference proteome</keyword>
<keyword evidence="1" id="KW-0472">Membrane</keyword>
<organism evidence="2 3">
    <name type="scientific">Nonlabens arenilitoris</name>
    <dbReference type="NCBI Taxonomy" id="1217969"/>
    <lineage>
        <taxon>Bacteria</taxon>
        <taxon>Pseudomonadati</taxon>
        <taxon>Bacteroidota</taxon>
        <taxon>Flavobacteriia</taxon>
        <taxon>Flavobacteriales</taxon>
        <taxon>Flavobacteriaceae</taxon>
        <taxon>Nonlabens</taxon>
    </lineage>
</organism>
<dbReference type="AlphaFoldDB" id="A0A2S7UFM9"/>
<evidence type="ECO:0000256" key="1">
    <source>
        <dbReference type="SAM" id="Phobius"/>
    </source>
</evidence>
<feature type="transmembrane region" description="Helical" evidence="1">
    <location>
        <begin position="46"/>
        <end position="66"/>
    </location>
</feature>